<comment type="caution">
    <text evidence="2">The sequence shown here is derived from an EMBL/GenBank/DDBJ whole genome shotgun (WGS) entry which is preliminary data.</text>
</comment>
<evidence type="ECO:0000313" key="3">
    <source>
        <dbReference type="Proteomes" id="UP000324800"/>
    </source>
</evidence>
<feature type="compositionally biased region" description="Basic and acidic residues" evidence="1">
    <location>
        <begin position="21"/>
        <end position="41"/>
    </location>
</feature>
<dbReference type="AlphaFoldDB" id="A0A5J4VG07"/>
<reference evidence="2 3" key="1">
    <citation type="submission" date="2019-03" db="EMBL/GenBank/DDBJ databases">
        <title>Single cell metagenomics reveals metabolic interactions within the superorganism composed of flagellate Streblomastix strix and complex community of Bacteroidetes bacteria on its surface.</title>
        <authorList>
            <person name="Treitli S.C."/>
            <person name="Kolisko M."/>
            <person name="Husnik F."/>
            <person name="Keeling P."/>
            <person name="Hampl V."/>
        </authorList>
    </citation>
    <scope>NUCLEOTIDE SEQUENCE [LARGE SCALE GENOMIC DNA]</scope>
    <source>
        <strain evidence="2">ST1C</strain>
    </source>
</reference>
<organism evidence="2 3">
    <name type="scientific">Streblomastix strix</name>
    <dbReference type="NCBI Taxonomy" id="222440"/>
    <lineage>
        <taxon>Eukaryota</taxon>
        <taxon>Metamonada</taxon>
        <taxon>Preaxostyla</taxon>
        <taxon>Oxymonadida</taxon>
        <taxon>Streblomastigidae</taxon>
        <taxon>Streblomastix</taxon>
    </lineage>
</organism>
<feature type="compositionally biased region" description="Basic and acidic residues" evidence="1">
    <location>
        <begin position="51"/>
        <end position="86"/>
    </location>
</feature>
<accession>A0A5J4VG07</accession>
<proteinExistence type="predicted"/>
<feature type="non-terminal residue" evidence="2">
    <location>
        <position position="117"/>
    </location>
</feature>
<evidence type="ECO:0000256" key="1">
    <source>
        <dbReference type="SAM" id="MobiDB-lite"/>
    </source>
</evidence>
<protein>
    <submittedName>
        <fullName evidence="2">Uncharacterized protein</fullName>
    </submittedName>
</protein>
<dbReference type="Proteomes" id="UP000324800">
    <property type="component" value="Unassembled WGS sequence"/>
</dbReference>
<gene>
    <name evidence="2" type="ORF">EZS28_022971</name>
</gene>
<feature type="region of interest" description="Disordered" evidence="1">
    <location>
        <begin position="21"/>
        <end position="86"/>
    </location>
</feature>
<evidence type="ECO:0000313" key="2">
    <source>
        <dbReference type="EMBL" id="KAA6381500.1"/>
    </source>
</evidence>
<dbReference type="EMBL" id="SNRW01007293">
    <property type="protein sequence ID" value="KAA6381500.1"/>
    <property type="molecule type" value="Genomic_DNA"/>
</dbReference>
<sequence length="117" mass="13709">MNTNERNVNVVDIDIASLDESKKVEEQEQIDNKIEKERNVPETDISFFSDSDTKQKGQSDHNISGDHKTDQKLDQNKSQERQEDMQKKNIIQIFITDPNNTLLKDLILICRMKIEKY</sequence>
<name>A0A5J4VG07_9EUKA</name>